<gene>
    <name evidence="2" type="primary">tsaB</name>
    <name evidence="2" type="ORF">M6D93_16630</name>
</gene>
<dbReference type="InterPro" id="IPR022496">
    <property type="entry name" value="T6A_TsaB"/>
</dbReference>
<evidence type="ECO:0000313" key="2">
    <source>
        <dbReference type="EMBL" id="UQX87912.1"/>
    </source>
</evidence>
<dbReference type="SUPFAM" id="SSF53067">
    <property type="entry name" value="Actin-like ATPase domain"/>
    <property type="match status" value="2"/>
</dbReference>
<dbReference type="Pfam" id="PF00814">
    <property type="entry name" value="TsaD"/>
    <property type="match status" value="1"/>
</dbReference>
<evidence type="ECO:0000313" key="3">
    <source>
        <dbReference type="Proteomes" id="UP001056336"/>
    </source>
</evidence>
<accession>A0ABY4QXP5</accession>
<feature type="domain" description="Gcp-like" evidence="1">
    <location>
        <begin position="34"/>
        <end position="154"/>
    </location>
</feature>
<reference evidence="2" key="1">
    <citation type="journal article" date="2018" name="Int. J. Syst. Evol. Microbiol.">
        <title>Jatrophihabitans telluris sp. nov., isolated from sediment soil of lava forest wetlands and the emended description of the genus Jatrophihabitans.</title>
        <authorList>
            <person name="Lee K.C."/>
            <person name="Suh M.K."/>
            <person name="Eom M.K."/>
            <person name="Kim K.K."/>
            <person name="Kim J.S."/>
            <person name="Kim D.S."/>
            <person name="Ko S.H."/>
            <person name="Shin Y.K."/>
            <person name="Lee J.S."/>
        </authorList>
    </citation>
    <scope>NUCLEOTIDE SEQUENCE</scope>
    <source>
        <strain evidence="2">N237</strain>
    </source>
</reference>
<dbReference type="RefSeq" id="WP_249770905.1">
    <property type="nucleotide sequence ID" value="NZ_CP097332.1"/>
</dbReference>
<organism evidence="2 3">
    <name type="scientific">Jatrophihabitans telluris</name>
    <dbReference type="NCBI Taxonomy" id="2038343"/>
    <lineage>
        <taxon>Bacteria</taxon>
        <taxon>Bacillati</taxon>
        <taxon>Actinomycetota</taxon>
        <taxon>Actinomycetes</taxon>
        <taxon>Jatrophihabitantales</taxon>
        <taxon>Jatrophihabitantaceae</taxon>
        <taxon>Jatrophihabitans</taxon>
    </lineage>
</organism>
<dbReference type="Proteomes" id="UP001056336">
    <property type="component" value="Chromosome"/>
</dbReference>
<sequence length="241" mass="24490">MLALVLDTATPAVTTGIVRFDGGSIRVLAESITVDAKAHGELLSPSIRSVLEAAGLRPDELDAVVAGVGPGPFTGLRVGLVTAAAFADAIGVPTYGQCSLDAIGMAAGLPADPLADAAPPSQAVPSGAGVPSGLEILVATDARRKELYWARYRDGLRVGDPDVARPAELELAGLTAMAGAGARLYAAELGLPLLDHDHPRVAELATLVADRVAGGAPAEVLTPLYLRRPDAVVPAAMRGRS</sequence>
<dbReference type="InterPro" id="IPR043129">
    <property type="entry name" value="ATPase_NBD"/>
</dbReference>
<keyword evidence="3" id="KW-1185">Reference proteome</keyword>
<evidence type="ECO:0000259" key="1">
    <source>
        <dbReference type="Pfam" id="PF00814"/>
    </source>
</evidence>
<dbReference type="Gene3D" id="3.30.420.40">
    <property type="match status" value="2"/>
</dbReference>
<dbReference type="GO" id="GO:0061711">
    <property type="term" value="F:tRNA N(6)-L-threonylcarbamoyladenine synthase activity"/>
    <property type="evidence" value="ECO:0007669"/>
    <property type="project" value="UniProtKB-EC"/>
</dbReference>
<dbReference type="InterPro" id="IPR000905">
    <property type="entry name" value="Gcp-like_dom"/>
</dbReference>
<proteinExistence type="predicted"/>
<reference evidence="2" key="2">
    <citation type="submission" date="2022-05" db="EMBL/GenBank/DDBJ databases">
        <authorList>
            <person name="Kim J.-S."/>
            <person name="Lee K."/>
            <person name="Suh M."/>
            <person name="Eom M."/>
            <person name="Kim J.-S."/>
            <person name="Kim D.-S."/>
            <person name="Ko S.-H."/>
            <person name="Shin Y."/>
            <person name="Lee J.-S."/>
        </authorList>
    </citation>
    <scope>NUCLEOTIDE SEQUENCE</scope>
    <source>
        <strain evidence="2">N237</strain>
    </source>
</reference>
<name>A0ABY4QXP5_9ACTN</name>
<keyword evidence="2" id="KW-0808">Transferase</keyword>
<protein>
    <submittedName>
        <fullName evidence="2">tRNA (Adenosine(37)-N6)-threonylcarbamoyltransferase complex dimerization subunit type 1 TsaB</fullName>
        <ecNumber evidence="2">2.3.1.234</ecNumber>
    </submittedName>
</protein>
<dbReference type="EMBL" id="CP097332">
    <property type="protein sequence ID" value="UQX87912.1"/>
    <property type="molecule type" value="Genomic_DNA"/>
</dbReference>
<dbReference type="EC" id="2.3.1.234" evidence="2"/>
<keyword evidence="2" id="KW-0012">Acyltransferase</keyword>
<dbReference type="NCBIfam" id="TIGR03725">
    <property type="entry name" value="T6A_YeaZ"/>
    <property type="match status" value="1"/>
</dbReference>